<dbReference type="GO" id="GO:0000122">
    <property type="term" value="P:negative regulation of transcription by RNA polymerase II"/>
    <property type="evidence" value="ECO:0000318"/>
    <property type="project" value="GO_Central"/>
</dbReference>
<keyword evidence="3" id="KW-1185">Reference proteome</keyword>
<dbReference type="KEGG" id="smo:SELMODRAFT_437711"/>
<evidence type="ECO:0000313" key="3">
    <source>
        <dbReference type="Proteomes" id="UP000001514"/>
    </source>
</evidence>
<feature type="compositionally biased region" description="Low complexity" evidence="1">
    <location>
        <begin position="209"/>
        <end position="221"/>
    </location>
</feature>
<feature type="compositionally biased region" description="Gly residues" evidence="1">
    <location>
        <begin position="150"/>
        <end position="174"/>
    </location>
</feature>
<gene>
    <name evidence="2" type="ORF">SELMODRAFT_437711</name>
</gene>
<feature type="region of interest" description="Disordered" evidence="1">
    <location>
        <begin position="531"/>
        <end position="581"/>
    </location>
</feature>
<feature type="region of interest" description="Disordered" evidence="1">
    <location>
        <begin position="203"/>
        <end position="262"/>
    </location>
</feature>
<feature type="region of interest" description="Disordered" evidence="1">
    <location>
        <begin position="642"/>
        <end position="682"/>
    </location>
</feature>
<dbReference type="HOGENOM" id="CLU_007007_0_0_1"/>
<organism evidence="3">
    <name type="scientific">Selaginella moellendorffii</name>
    <name type="common">Spikemoss</name>
    <dbReference type="NCBI Taxonomy" id="88036"/>
    <lineage>
        <taxon>Eukaryota</taxon>
        <taxon>Viridiplantae</taxon>
        <taxon>Streptophyta</taxon>
        <taxon>Embryophyta</taxon>
        <taxon>Tracheophyta</taxon>
        <taxon>Lycopodiopsida</taxon>
        <taxon>Selaginellales</taxon>
        <taxon>Selaginellaceae</taxon>
        <taxon>Selaginella</taxon>
    </lineage>
</organism>
<dbReference type="Proteomes" id="UP000001514">
    <property type="component" value="Unassembled WGS sequence"/>
</dbReference>
<feature type="compositionally biased region" description="Low complexity" evidence="1">
    <location>
        <begin position="642"/>
        <end position="652"/>
    </location>
</feature>
<dbReference type="InterPro" id="IPR029005">
    <property type="entry name" value="LIM-bd/SEUSS"/>
</dbReference>
<feature type="compositionally biased region" description="Low complexity" evidence="1">
    <location>
        <begin position="572"/>
        <end position="581"/>
    </location>
</feature>
<reference evidence="2 3" key="1">
    <citation type="journal article" date="2011" name="Science">
        <title>The Selaginella genome identifies genetic changes associated with the evolution of vascular plants.</title>
        <authorList>
            <person name="Banks J.A."/>
            <person name="Nishiyama T."/>
            <person name="Hasebe M."/>
            <person name="Bowman J.L."/>
            <person name="Gribskov M."/>
            <person name="dePamphilis C."/>
            <person name="Albert V.A."/>
            <person name="Aono N."/>
            <person name="Aoyama T."/>
            <person name="Ambrose B.A."/>
            <person name="Ashton N.W."/>
            <person name="Axtell M.J."/>
            <person name="Barker E."/>
            <person name="Barker M.S."/>
            <person name="Bennetzen J.L."/>
            <person name="Bonawitz N.D."/>
            <person name="Chapple C."/>
            <person name="Cheng C."/>
            <person name="Correa L.G."/>
            <person name="Dacre M."/>
            <person name="DeBarry J."/>
            <person name="Dreyer I."/>
            <person name="Elias M."/>
            <person name="Engstrom E.M."/>
            <person name="Estelle M."/>
            <person name="Feng L."/>
            <person name="Finet C."/>
            <person name="Floyd S.K."/>
            <person name="Frommer W.B."/>
            <person name="Fujita T."/>
            <person name="Gramzow L."/>
            <person name="Gutensohn M."/>
            <person name="Harholt J."/>
            <person name="Hattori M."/>
            <person name="Heyl A."/>
            <person name="Hirai T."/>
            <person name="Hiwatashi Y."/>
            <person name="Ishikawa M."/>
            <person name="Iwata M."/>
            <person name="Karol K.G."/>
            <person name="Koehler B."/>
            <person name="Kolukisaoglu U."/>
            <person name="Kubo M."/>
            <person name="Kurata T."/>
            <person name="Lalonde S."/>
            <person name="Li K."/>
            <person name="Li Y."/>
            <person name="Litt A."/>
            <person name="Lyons E."/>
            <person name="Manning G."/>
            <person name="Maruyama T."/>
            <person name="Michael T.P."/>
            <person name="Mikami K."/>
            <person name="Miyazaki S."/>
            <person name="Morinaga S."/>
            <person name="Murata T."/>
            <person name="Mueller-Roeber B."/>
            <person name="Nelson D.R."/>
            <person name="Obara M."/>
            <person name="Oguri Y."/>
            <person name="Olmstead R.G."/>
            <person name="Onodera N."/>
            <person name="Petersen B.L."/>
            <person name="Pils B."/>
            <person name="Prigge M."/>
            <person name="Rensing S.A."/>
            <person name="Riano-Pachon D.M."/>
            <person name="Roberts A.W."/>
            <person name="Sato Y."/>
            <person name="Scheller H.V."/>
            <person name="Schulz B."/>
            <person name="Schulz C."/>
            <person name="Shakirov E.V."/>
            <person name="Shibagaki N."/>
            <person name="Shinohara N."/>
            <person name="Shippen D.E."/>
            <person name="Soerensen I."/>
            <person name="Sotooka R."/>
            <person name="Sugimoto N."/>
            <person name="Sugita M."/>
            <person name="Sumikawa N."/>
            <person name="Tanurdzic M."/>
            <person name="Theissen G."/>
            <person name="Ulvskov P."/>
            <person name="Wakazuki S."/>
            <person name="Weng J.K."/>
            <person name="Willats W.W."/>
            <person name="Wipf D."/>
            <person name="Wolf P.G."/>
            <person name="Yang L."/>
            <person name="Zimmer A.D."/>
            <person name="Zhu Q."/>
            <person name="Mitros T."/>
            <person name="Hellsten U."/>
            <person name="Loque D."/>
            <person name="Otillar R."/>
            <person name="Salamov A."/>
            <person name="Schmutz J."/>
            <person name="Shapiro H."/>
            <person name="Lindquist E."/>
            <person name="Lucas S."/>
            <person name="Rokhsar D."/>
            <person name="Grigoriev I.V."/>
        </authorList>
    </citation>
    <scope>NUCLEOTIDE SEQUENCE [LARGE SCALE GENOMIC DNA]</scope>
</reference>
<evidence type="ECO:0008006" key="4">
    <source>
        <dbReference type="Google" id="ProtNLM"/>
    </source>
</evidence>
<dbReference type="GO" id="GO:0005634">
    <property type="term" value="C:nucleus"/>
    <property type="evidence" value="ECO:0000318"/>
    <property type="project" value="GO_Central"/>
</dbReference>
<evidence type="ECO:0000256" key="1">
    <source>
        <dbReference type="SAM" id="MobiDB-lite"/>
    </source>
</evidence>
<sequence length="784" mass="84633">MREREPGGLALDQYLENRRLAVPPPAASGIRPSPGGIPRGTPSSQFGILANLSNLSSSGGAFHSGSNPSPSSLNYALLGSSVDVLSPTSSSGNLGNNPSAAAATATTTTSSASLLRSSSSRLEHDPGLANFQPPMQLVSSAAQEQASGGAVVGGGGGGGGSGGGSGGGGGGGNNGTSTITTMQDHHQAAMAAGGVKLEPVEPQTHHLHQQMLQSQQHHQQQNSVLIPKVEQQQQQQQQQQQLHQQNQSFVASSSSSSNAPPPQHFLALQLKQVYEPGSCSRRVMQYIYHQRHRPQDNSITFWRRFIAEYFAPRAKKRWCVSLYGNGNNGRQPTGVFPQDVWQCEICGTKPGRGFETTVEVLPRLCKIKYDSGILEELLFVDMPHEYRLASGVIVLEYGKAIQESIFDQLRVVRDGQLRIIFSPDLKIHSWEFCARSHEELLPRRMIVPQVTQLATVAQKYQQSVAQTGTAGLSSQDLQTNCSMFVTSSRNLARNLEVPTVNDLGYTKRYVRCLQISEVVNSMKDLIDFSRENSMGPKEHDHQHQLMSSSTIAPPRQQHNHQQQQHHAHQHQHQYQLQHQQQQLGTSLQGLLGSFPSLLHQHQQQQQQSNSATISPASSLIIPKNTTTTANNNSFQAAQILTSSSNLQSPTSSGNLMSSPPAIMGSNSASMLQQQPSSQQHQQQDSVVHQLLQEMMMNAGSSGMISPGNSLSHGVGNVNGFGASVLESTSNLGMGMRSTQQQKSLYMSSSQDHSGGVHDLAENGILSSLGAANGFASLPFDWKSP</sequence>
<dbReference type="eggNOG" id="ENOG502QTWZ">
    <property type="taxonomic scope" value="Eukaryota"/>
</dbReference>
<feature type="region of interest" description="Disordered" evidence="1">
    <location>
        <begin position="20"/>
        <end position="45"/>
    </location>
</feature>
<name>D8QP20_SELML</name>
<dbReference type="AlphaFoldDB" id="D8QP20"/>
<dbReference type="GO" id="GO:0005667">
    <property type="term" value="C:transcription regulator complex"/>
    <property type="evidence" value="ECO:0000318"/>
    <property type="project" value="GO_Central"/>
</dbReference>
<feature type="compositionally biased region" description="Low complexity" evidence="1">
    <location>
        <begin position="231"/>
        <end position="257"/>
    </location>
</feature>
<dbReference type="InParanoid" id="D8QP20"/>
<feature type="compositionally biased region" description="Low complexity" evidence="1">
    <location>
        <begin position="28"/>
        <end position="45"/>
    </location>
</feature>
<accession>D8QP20</accession>
<dbReference type="Pfam" id="PF01803">
    <property type="entry name" value="LIM_bind"/>
    <property type="match status" value="1"/>
</dbReference>
<dbReference type="Gramene" id="EFJ38855">
    <property type="protein sequence ID" value="EFJ38855"/>
    <property type="gene ID" value="SELMODRAFT_437711"/>
</dbReference>
<feature type="compositionally biased region" description="Low complexity" evidence="1">
    <location>
        <begin position="99"/>
        <end position="120"/>
    </location>
</feature>
<feature type="compositionally biased region" description="Basic and acidic residues" evidence="1">
    <location>
        <begin position="531"/>
        <end position="543"/>
    </location>
</feature>
<dbReference type="GO" id="GO:0003712">
    <property type="term" value="F:transcription coregulator activity"/>
    <property type="evidence" value="ECO:0000318"/>
    <property type="project" value="GO_Central"/>
</dbReference>
<evidence type="ECO:0000313" key="2">
    <source>
        <dbReference type="EMBL" id="EFJ38855.1"/>
    </source>
</evidence>
<feature type="region of interest" description="Disordered" evidence="1">
    <location>
        <begin position="86"/>
        <end position="179"/>
    </location>
</feature>
<proteinExistence type="predicted"/>
<dbReference type="GO" id="GO:0045944">
    <property type="term" value="P:positive regulation of transcription by RNA polymerase II"/>
    <property type="evidence" value="ECO:0000318"/>
    <property type="project" value="GO_Central"/>
</dbReference>
<feature type="compositionally biased region" description="Low complexity" evidence="1">
    <location>
        <begin position="671"/>
        <end position="682"/>
    </location>
</feature>
<protein>
    <recommendedName>
        <fullName evidence="4">Transcriptional corepressor SEUSS</fullName>
    </recommendedName>
</protein>
<dbReference type="PANTHER" id="PTHR10378">
    <property type="entry name" value="LIM DOMAIN-BINDING PROTEIN"/>
    <property type="match status" value="1"/>
</dbReference>
<dbReference type="EMBL" id="GL377565">
    <property type="protein sequence ID" value="EFJ38855.1"/>
    <property type="molecule type" value="Genomic_DNA"/>
</dbReference>